<evidence type="ECO:0000256" key="3">
    <source>
        <dbReference type="SAM" id="MobiDB-lite"/>
    </source>
</evidence>
<dbReference type="EMBL" id="OY882867">
    <property type="protein sequence ID" value="CAK6433804.1"/>
    <property type="molecule type" value="Genomic_DNA"/>
</dbReference>
<evidence type="ECO:0000259" key="4">
    <source>
        <dbReference type="PROSITE" id="PS50001"/>
    </source>
</evidence>
<feature type="region of interest" description="Disordered" evidence="3">
    <location>
        <begin position="124"/>
        <end position="184"/>
    </location>
</feature>
<dbReference type="InterPro" id="IPR000980">
    <property type="entry name" value="SH2"/>
</dbReference>
<gene>
    <name evidence="5" type="ORF">MPIPNATIZW_LOCUS2110</name>
</gene>
<feature type="region of interest" description="Disordered" evidence="3">
    <location>
        <begin position="284"/>
        <end position="390"/>
    </location>
</feature>
<feature type="region of interest" description="Disordered" evidence="3">
    <location>
        <begin position="1"/>
        <end position="103"/>
    </location>
</feature>
<dbReference type="SMART" id="SM00252">
    <property type="entry name" value="SH2"/>
    <property type="match status" value="1"/>
</dbReference>
<dbReference type="SUPFAM" id="SSF55550">
    <property type="entry name" value="SH2 domain"/>
    <property type="match status" value="1"/>
</dbReference>
<reference evidence="5" key="1">
    <citation type="submission" date="2023-12" db="EMBL/GenBank/DDBJ databases">
        <authorList>
            <person name="Brown T."/>
        </authorList>
    </citation>
    <scope>NUCLEOTIDE SEQUENCE</scope>
</reference>
<feature type="domain" description="SH2" evidence="4">
    <location>
        <begin position="415"/>
        <end position="509"/>
    </location>
</feature>
<dbReference type="Gene3D" id="3.30.505.10">
    <property type="entry name" value="SH2 domain"/>
    <property type="match status" value="1"/>
</dbReference>
<dbReference type="Pfam" id="PF00017">
    <property type="entry name" value="SH2"/>
    <property type="match status" value="1"/>
</dbReference>
<name>A0ABN9Z629_PIPNA</name>
<feature type="compositionally biased region" description="Basic and acidic residues" evidence="3">
    <location>
        <begin position="25"/>
        <end position="36"/>
    </location>
</feature>
<feature type="compositionally biased region" description="Basic and acidic residues" evidence="3">
    <location>
        <begin position="324"/>
        <end position="339"/>
    </location>
</feature>
<sequence>MAKWLNKYFSLGNSKTKSPPQPPRPDYREQRRRGGERPSQQPPQAVPQASASSSASCGPAAASCFSALSGSLPDDSGSTSDLIRAYRAQKERDFEDPYNGPGSSLRKLRAMCRLDYCGGGGGGGGEPGGGQRAFSASSASGAAGCCCASSGAGAAAASSSSGSPHLYRSSSERRPATPAEVRYISPKHRLIKVESAVGSAAGDPSGGACSGGRTWSPTACGGKKLLNKCAASAAEESGSGKKEKVIIADDYSDPFDAKNDLKSKAGKGESAGYMEPYEAQRIMTEFQRQESVRSQHKGIQLYDTPYEPEGQSFDSDSESTVSPRLRESKLPQDDDRPADEYDQPWEWNRVTIPALAAQFNGSEKRQSSPSPSRDRRRQLRAPGGGFKPIKHGSPEFCGILGERVDPAVPLEKQIWYHGAISRGEAENLLRLCKECSYLVRNSQTSKHDYSLSLKSNQGFMHMKLAKTKEKYILGQNSPPFDSVPEVIHYYTTRKLPIKGAEHLSLLYPVAVRTL</sequence>
<dbReference type="PANTHER" id="PTHR15127">
    <property type="entry name" value="HEAVYWEIGHT, ISOFORM A"/>
    <property type="match status" value="1"/>
</dbReference>
<dbReference type="PRINTS" id="PR00401">
    <property type="entry name" value="SH2DOMAIN"/>
</dbReference>
<evidence type="ECO:0000256" key="2">
    <source>
        <dbReference type="PROSITE-ProRule" id="PRU00191"/>
    </source>
</evidence>
<accession>A0ABN9Z629</accession>
<protein>
    <recommendedName>
        <fullName evidence="4">SH2 domain-containing protein</fullName>
    </recommendedName>
</protein>
<keyword evidence="6" id="KW-1185">Reference proteome</keyword>
<evidence type="ECO:0000256" key="1">
    <source>
        <dbReference type="ARBA" id="ARBA00022999"/>
    </source>
</evidence>
<organism evidence="5 6">
    <name type="scientific">Pipistrellus nathusii</name>
    <name type="common">Nathusius' pipistrelle</name>
    <dbReference type="NCBI Taxonomy" id="59473"/>
    <lineage>
        <taxon>Eukaryota</taxon>
        <taxon>Metazoa</taxon>
        <taxon>Chordata</taxon>
        <taxon>Craniata</taxon>
        <taxon>Vertebrata</taxon>
        <taxon>Euteleostomi</taxon>
        <taxon>Mammalia</taxon>
        <taxon>Eutheria</taxon>
        <taxon>Laurasiatheria</taxon>
        <taxon>Chiroptera</taxon>
        <taxon>Yangochiroptera</taxon>
        <taxon>Vespertilionidae</taxon>
        <taxon>Pipistrellus</taxon>
    </lineage>
</organism>
<dbReference type="Proteomes" id="UP001314169">
    <property type="component" value="Chromosome 10"/>
</dbReference>
<proteinExistence type="predicted"/>
<dbReference type="InterPro" id="IPR051846">
    <property type="entry name" value="SH2_domain_adapters"/>
</dbReference>
<feature type="compositionally biased region" description="Low complexity" evidence="3">
    <location>
        <begin position="46"/>
        <end position="67"/>
    </location>
</feature>
<feature type="compositionally biased region" description="Polar residues" evidence="3">
    <location>
        <begin position="312"/>
        <end position="322"/>
    </location>
</feature>
<dbReference type="InterPro" id="IPR035045">
    <property type="entry name" value="SHB_SH2"/>
</dbReference>
<evidence type="ECO:0000313" key="6">
    <source>
        <dbReference type="Proteomes" id="UP001314169"/>
    </source>
</evidence>
<keyword evidence="1 2" id="KW-0727">SH2 domain</keyword>
<feature type="compositionally biased region" description="Low complexity" evidence="3">
    <location>
        <begin position="135"/>
        <end position="163"/>
    </location>
</feature>
<dbReference type="InterPro" id="IPR036860">
    <property type="entry name" value="SH2_dom_sf"/>
</dbReference>
<evidence type="ECO:0000313" key="5">
    <source>
        <dbReference type="EMBL" id="CAK6433804.1"/>
    </source>
</evidence>
<dbReference type="PANTHER" id="PTHR15127:SF31">
    <property type="entry name" value="SH2 DOMAIN-CONTAINING ADAPTER PROTEIN B"/>
    <property type="match status" value="1"/>
</dbReference>
<dbReference type="CDD" id="cd10389">
    <property type="entry name" value="SH2_SHB"/>
    <property type="match status" value="1"/>
</dbReference>
<dbReference type="PROSITE" id="PS50001">
    <property type="entry name" value="SH2"/>
    <property type="match status" value="1"/>
</dbReference>